<evidence type="ECO:0008006" key="3">
    <source>
        <dbReference type="Google" id="ProtNLM"/>
    </source>
</evidence>
<proteinExistence type="predicted"/>
<dbReference type="Pfam" id="PF07617">
    <property type="entry name" value="DUF1579"/>
    <property type="match status" value="1"/>
</dbReference>
<reference evidence="1 2" key="1">
    <citation type="submission" date="2016-10" db="EMBL/GenBank/DDBJ databases">
        <authorList>
            <person name="de Groot N.N."/>
        </authorList>
    </citation>
    <scope>NUCLEOTIDE SEQUENCE [LARGE SCALE GENOMIC DNA]</scope>
    <source>
        <strain evidence="1 2">CGMCC 1.10076</strain>
    </source>
</reference>
<gene>
    <name evidence="1" type="ORF">SAMN04487935_2136</name>
</gene>
<keyword evidence="2" id="KW-1185">Reference proteome</keyword>
<evidence type="ECO:0000313" key="1">
    <source>
        <dbReference type="EMBL" id="SDJ96132.1"/>
    </source>
</evidence>
<organism evidence="1 2">
    <name type="scientific">Flavobacterium noncentrifugens</name>
    <dbReference type="NCBI Taxonomy" id="1128970"/>
    <lineage>
        <taxon>Bacteria</taxon>
        <taxon>Pseudomonadati</taxon>
        <taxon>Bacteroidota</taxon>
        <taxon>Flavobacteriia</taxon>
        <taxon>Flavobacteriales</taxon>
        <taxon>Flavobacteriaceae</taxon>
        <taxon>Flavobacterium</taxon>
    </lineage>
</organism>
<dbReference type="InterPro" id="IPR011473">
    <property type="entry name" value="DUF1579"/>
</dbReference>
<protein>
    <recommendedName>
        <fullName evidence="3">DUF1579 domain-containing protein</fullName>
    </recommendedName>
</protein>
<dbReference type="EMBL" id="FNEZ01000003">
    <property type="protein sequence ID" value="SDJ96132.1"/>
    <property type="molecule type" value="Genomic_DNA"/>
</dbReference>
<dbReference type="RefSeq" id="WP_170227600.1">
    <property type="nucleotide sequence ID" value="NZ_BKAI01000011.1"/>
</dbReference>
<dbReference type="Proteomes" id="UP000199580">
    <property type="component" value="Unassembled WGS sequence"/>
</dbReference>
<accession>A0A1G8Y035</accession>
<evidence type="ECO:0000313" key="2">
    <source>
        <dbReference type="Proteomes" id="UP000199580"/>
    </source>
</evidence>
<name>A0A1G8Y035_9FLAO</name>
<dbReference type="AlphaFoldDB" id="A0A1G8Y035"/>
<dbReference type="STRING" id="1128970.SAMN04487935_2136"/>
<sequence>MEFLKTSYSHTKNFQTTTFTMPDKEEMTVVHRLVKTPTLSEKIEVRRMQLVTNAANEKLHKCPETLPQEEMKLLSMLAGQWELCGADSADSGSDRCRINGTERYDWVPGGHFLSGDWNMLFGAETSKGVCIMGYHAVKKHLYLTNFDDAGYVRHYKVKVCGNDWQITGNRERINIHFASDNQSYTERREISTDNETWKLHCTIEAVKV</sequence>